<dbReference type="InterPro" id="IPR025101">
    <property type="entry name" value="DUF4012"/>
</dbReference>
<proteinExistence type="predicted"/>
<evidence type="ECO:0000256" key="1">
    <source>
        <dbReference type="SAM" id="MobiDB-lite"/>
    </source>
</evidence>
<organism evidence="2 3">
    <name type="scientific">Candidatus Falkowbacteria bacterium RIFCSPHIGHO2_02_FULL_45_15</name>
    <dbReference type="NCBI Taxonomy" id="1797987"/>
    <lineage>
        <taxon>Bacteria</taxon>
        <taxon>Candidatus Falkowiibacteriota</taxon>
    </lineage>
</organism>
<dbReference type="EMBL" id="MFFU01000039">
    <property type="protein sequence ID" value="OGF18693.1"/>
    <property type="molecule type" value="Genomic_DNA"/>
</dbReference>
<feature type="region of interest" description="Disordered" evidence="1">
    <location>
        <begin position="49"/>
        <end position="69"/>
    </location>
</feature>
<reference evidence="2 3" key="1">
    <citation type="journal article" date="2016" name="Nat. Commun.">
        <title>Thousands of microbial genomes shed light on interconnected biogeochemical processes in an aquifer system.</title>
        <authorList>
            <person name="Anantharaman K."/>
            <person name="Brown C.T."/>
            <person name="Hug L.A."/>
            <person name="Sharon I."/>
            <person name="Castelle C.J."/>
            <person name="Probst A.J."/>
            <person name="Thomas B.C."/>
            <person name="Singh A."/>
            <person name="Wilkins M.J."/>
            <person name="Karaoz U."/>
            <person name="Brodie E.L."/>
            <person name="Williams K.H."/>
            <person name="Hubbard S.S."/>
            <person name="Banfield J.F."/>
        </authorList>
    </citation>
    <scope>NUCLEOTIDE SEQUENCE [LARGE SCALE GENOMIC DNA]</scope>
</reference>
<evidence type="ECO:0000313" key="2">
    <source>
        <dbReference type="EMBL" id="OGF18693.1"/>
    </source>
</evidence>
<name>A0A1F5RWU1_9BACT</name>
<comment type="caution">
    <text evidence="2">The sequence shown here is derived from an EMBL/GenBank/DDBJ whole genome shotgun (WGS) entry which is preliminary data.</text>
</comment>
<dbReference type="AlphaFoldDB" id="A0A1F5RWU1"/>
<accession>A0A1F5RWU1</accession>
<dbReference type="Proteomes" id="UP000177691">
    <property type="component" value="Unassembled WGS sequence"/>
</dbReference>
<evidence type="ECO:0000313" key="3">
    <source>
        <dbReference type="Proteomes" id="UP000177691"/>
    </source>
</evidence>
<dbReference type="Pfam" id="PF13196">
    <property type="entry name" value="DUF4012"/>
    <property type="match status" value="1"/>
</dbReference>
<gene>
    <name evidence="2" type="ORF">A3D54_02555</name>
</gene>
<sequence>MLIKNIPMLRKRKLTSAQPKKLKLTPAQLEQTAAISEIEAILNFKHSSEEPLLKQQPRANGKQKAQLRSRLNKTAGKIQPAANSRQETGNSAGSALKKKINFLSVRQEAAHSPYTVNLKRMLEDREQDKSLPMQNWKKFPRLIKEFPAHKKEAMAAIKNYPRTTVTPWGIFLQGLGVIKSTGLASADYVGGFYNKHRAVLDELLIFNLLALAELTLARAFKLTDRLLIWLAQKIRRFKFSNKFISFGKNLLSSAGRAASFLFKKIEGAPQAAAAFFRSSRQSLAAAETAVKNKTTDIADDVAARQAKIIDRAADFWERLKLNLRSLKFLPPLAWQRQLIGFTLMAIALVLPLKLLGYFNVLQDARGRILGESEQAVNNLRAALQGTSELNFNLAANHFSSAADSFSQAQTTLSRYAGLIKVADILPGKQAKLIAAGQALISSGETAAKGGEYLALAVDSLQLGETVGIAPLSERLISFSQYSRRALAELKKFEREINDIDLKTIAAVDMAGKEQIAAALQQLQESKGAVINGLETITSLSEILPVFLGAEIDTRYLLIFQNNAEMRASGGFIGSFALVDFRQGEIKTIEVPGGGSYDLQGGLHKRFSSPEPLHLINSLWEFQDANWWPDWPLSAKKIAWFFANGWGSTVDGVIALDPTFFEELLAAIGPVDLQAEYGVTVDHDNFYDIVQAQAERKDTKKPKVIIRDLVDKIVTELPARLNADNLLAIGKVIEQALAEKHILLQFNDEELQKFALAQGWAGNIKDTASDYLAVINTNIAGGKSDRKIKQRVEHQASVTPDGAIIDTLTIIREHTGQKGEPFSGVRNVDYLRVYVPLGSQLLDASGFSVPDEIYFDPPAEGADIDPDIESAESTAKVDPQTGVKIYREFKKTVFAHWTQVDPGKSITIKFKYKLPFKLNNIKKSAGLLASILATEPNVSPYSLLAQKQPGSVTTDFTSGLRLPNNMEIVWARPAEADVNKDGWQVQSDLRQDGFWAALIDNQ</sequence>
<evidence type="ECO:0008006" key="4">
    <source>
        <dbReference type="Google" id="ProtNLM"/>
    </source>
</evidence>
<protein>
    <recommendedName>
        <fullName evidence="4">DUF4012 domain-containing protein</fullName>
    </recommendedName>
</protein>